<dbReference type="EMBL" id="JBHTJF010000022">
    <property type="protein sequence ID" value="MFD0943556.1"/>
    <property type="molecule type" value="Genomic_DNA"/>
</dbReference>
<evidence type="ECO:0000256" key="1">
    <source>
        <dbReference type="SAM" id="Phobius"/>
    </source>
</evidence>
<dbReference type="Proteomes" id="UP001596976">
    <property type="component" value="Unassembled WGS sequence"/>
</dbReference>
<evidence type="ECO:0000259" key="2">
    <source>
        <dbReference type="PROSITE" id="PS51831"/>
    </source>
</evidence>
<dbReference type="InterPro" id="IPR006675">
    <property type="entry name" value="HDIG_dom"/>
</dbReference>
<proteinExistence type="predicted"/>
<sequence>MFKSLIQFFRNMKFPQFMLYTMAIATVLLFVITVDRMQHETYQISEFEVAPKTIRATKTVEDTYKTELERDRVAAEVPAIYQFSGEISRNHQAIIASFFNYFIEVKRESAKEETPPSLSEQAKLVREKLSALVEEDGAFKLPDRDITYILQMSEQDIEQMSRTMQGIIKRELDEPIRKEQVEQIRARVAGNIERDSILPNPLKNSLITMSRILITETEIMNEELTKDRRDKERALVEPVRILQGQVIVREGQLIDGEVYRQLQLIGLLAEDGTSSLKPMLAIITFLLFVSGILYLHFNASTASDQMKKKALLIVYVLLIILTGSMRLLGLIDEQFDVQLAFLFPTALATMLVRLLLNERIAMTVTIITAAMAGIILQEGYAAILQMETMMYIMFGGLTSLYVLGKDGRRSNILKTSIAVACTNVVFIVFYLLMTQSSYTWKEMAFYLVAALVSGLLSGAMTIGLLPFFESLFGILSDMKLVELSNPNHPLLKKILVETPGTYHHSVMVANLADAACESIGANGLLARVGSYYHDIGKTVRPNYFIENQHTGRNPHDELSPSESKEIIIAHAVDGGNILESHGMPKEIVDIARQHHGTSFLQFFYHKAKELDPSVTEDDFRYPGPKAQTKEIAVVSIADSTEAAVRSMKDPTPEKIANLVHNIIQGKLNDGQFDECDISVRELKIVERVICETLNGIFHNRIEYPT</sequence>
<feature type="transmembrane region" description="Helical" evidence="1">
    <location>
        <begin position="337"/>
        <end position="356"/>
    </location>
</feature>
<evidence type="ECO:0000313" key="3">
    <source>
        <dbReference type="EMBL" id="MFD0943556.1"/>
    </source>
</evidence>
<name>A0ABW3GWP5_9BACL</name>
<keyword evidence="1" id="KW-0472">Membrane</keyword>
<dbReference type="SMART" id="SM00471">
    <property type="entry name" value="HDc"/>
    <property type="match status" value="1"/>
</dbReference>
<dbReference type="InterPro" id="IPR003607">
    <property type="entry name" value="HD/PDEase_dom"/>
</dbReference>
<feature type="domain" description="HD" evidence="2">
    <location>
        <begin position="501"/>
        <end position="643"/>
    </location>
</feature>
<evidence type="ECO:0000313" key="4">
    <source>
        <dbReference type="Proteomes" id="UP001596976"/>
    </source>
</evidence>
<dbReference type="NCBIfam" id="TIGR00277">
    <property type="entry name" value="HDIG"/>
    <property type="match status" value="1"/>
</dbReference>
<dbReference type="Pfam" id="PF01966">
    <property type="entry name" value="HD"/>
    <property type="match status" value="1"/>
</dbReference>
<dbReference type="Pfam" id="PF07697">
    <property type="entry name" value="7TMR-HDED"/>
    <property type="match status" value="1"/>
</dbReference>
<feature type="transmembrane region" description="Helical" evidence="1">
    <location>
        <begin position="445"/>
        <end position="468"/>
    </location>
</feature>
<reference evidence="4" key="1">
    <citation type="journal article" date="2019" name="Int. J. Syst. Evol. Microbiol.">
        <title>The Global Catalogue of Microorganisms (GCM) 10K type strain sequencing project: providing services to taxonomists for standard genome sequencing and annotation.</title>
        <authorList>
            <consortium name="The Broad Institute Genomics Platform"/>
            <consortium name="The Broad Institute Genome Sequencing Center for Infectious Disease"/>
            <person name="Wu L."/>
            <person name="Ma J."/>
        </authorList>
    </citation>
    <scope>NUCLEOTIDE SEQUENCE [LARGE SCALE GENOMIC DNA]</scope>
    <source>
        <strain evidence="4">CCUG 63563</strain>
    </source>
</reference>
<keyword evidence="4" id="KW-1185">Reference proteome</keyword>
<feature type="transmembrane region" description="Helical" evidence="1">
    <location>
        <begin position="279"/>
        <end position="298"/>
    </location>
</feature>
<feature type="transmembrane region" description="Helical" evidence="1">
    <location>
        <begin position="363"/>
        <end position="382"/>
    </location>
</feature>
<dbReference type="Gene3D" id="1.10.3210.10">
    <property type="entry name" value="Hypothetical protein af1432"/>
    <property type="match status" value="1"/>
</dbReference>
<dbReference type="PANTHER" id="PTHR36442">
    <property type="entry name" value="CYCLIC-DI-AMP PHOSPHODIESTERASE PGPH"/>
    <property type="match status" value="1"/>
</dbReference>
<dbReference type="PROSITE" id="PS51831">
    <property type="entry name" value="HD"/>
    <property type="match status" value="1"/>
</dbReference>
<protein>
    <submittedName>
        <fullName evidence="3">HD family phosphohydrolase</fullName>
    </submittedName>
</protein>
<keyword evidence="1" id="KW-1133">Transmembrane helix</keyword>
<dbReference type="SUPFAM" id="SSF109604">
    <property type="entry name" value="HD-domain/PDEase-like"/>
    <property type="match status" value="1"/>
</dbReference>
<dbReference type="Pfam" id="PF07698">
    <property type="entry name" value="7TM-7TMR_HD"/>
    <property type="match status" value="1"/>
</dbReference>
<dbReference type="InterPro" id="IPR006674">
    <property type="entry name" value="HD_domain"/>
</dbReference>
<dbReference type="InterPro" id="IPR011621">
    <property type="entry name" value="Metal-dep_PHydrolase_7TM_intra"/>
</dbReference>
<feature type="transmembrane region" description="Helical" evidence="1">
    <location>
        <begin position="310"/>
        <end position="331"/>
    </location>
</feature>
<dbReference type="RefSeq" id="WP_381011572.1">
    <property type="nucleotide sequence ID" value="NZ_JBHTJF010000022.1"/>
</dbReference>
<dbReference type="CDD" id="cd00077">
    <property type="entry name" value="HDc"/>
    <property type="match status" value="1"/>
</dbReference>
<gene>
    <name evidence="3" type="ORF">ACFQ0V_07170</name>
</gene>
<keyword evidence="1" id="KW-0812">Transmembrane</keyword>
<accession>A0ABW3GWP5</accession>
<dbReference type="PANTHER" id="PTHR36442:SF1">
    <property type="entry name" value="CYCLIC-DI-AMP PHOSPHODIESTERASE PGPH"/>
    <property type="match status" value="1"/>
</dbReference>
<feature type="transmembrane region" description="Helical" evidence="1">
    <location>
        <begin position="416"/>
        <end position="433"/>
    </location>
</feature>
<comment type="caution">
    <text evidence="3">The sequence shown here is derived from an EMBL/GenBank/DDBJ whole genome shotgun (WGS) entry which is preliminary data.</text>
</comment>
<dbReference type="InterPro" id="IPR052722">
    <property type="entry name" value="PgpH_phosphodiesterase"/>
</dbReference>
<dbReference type="InterPro" id="IPR011624">
    <property type="entry name" value="Metal-dep_PHydrolase_7TM_extra"/>
</dbReference>
<organism evidence="3 4">
    <name type="scientific">Savagea faecisuis</name>
    <dbReference type="NCBI Taxonomy" id="1274803"/>
    <lineage>
        <taxon>Bacteria</taxon>
        <taxon>Bacillati</taxon>
        <taxon>Bacillota</taxon>
        <taxon>Bacilli</taxon>
        <taxon>Bacillales</taxon>
        <taxon>Caryophanaceae</taxon>
        <taxon>Savagea</taxon>
    </lineage>
</organism>